<feature type="region of interest" description="Disordered" evidence="1">
    <location>
        <begin position="35"/>
        <end position="59"/>
    </location>
</feature>
<feature type="region of interest" description="Disordered" evidence="1">
    <location>
        <begin position="75"/>
        <end position="105"/>
    </location>
</feature>
<feature type="region of interest" description="Disordered" evidence="1">
    <location>
        <begin position="119"/>
        <end position="142"/>
    </location>
</feature>
<name>A0A6L2P7B4_TANCI</name>
<feature type="compositionally biased region" description="Basic and acidic residues" evidence="1">
    <location>
        <begin position="80"/>
        <end position="90"/>
    </location>
</feature>
<protein>
    <recommendedName>
        <fullName evidence="3">Reverse transcriptase domain-containing protein</fullName>
    </recommendedName>
</protein>
<evidence type="ECO:0000256" key="1">
    <source>
        <dbReference type="SAM" id="MobiDB-lite"/>
    </source>
</evidence>
<reference evidence="2" key="1">
    <citation type="journal article" date="2019" name="Sci. Rep.">
        <title>Draft genome of Tanacetum cinerariifolium, the natural source of mosquito coil.</title>
        <authorList>
            <person name="Yamashiro T."/>
            <person name="Shiraishi A."/>
            <person name="Satake H."/>
            <person name="Nakayama K."/>
        </authorList>
    </citation>
    <scope>NUCLEOTIDE SEQUENCE</scope>
</reference>
<feature type="compositionally biased region" description="Basic residues" evidence="1">
    <location>
        <begin position="45"/>
        <end position="54"/>
    </location>
</feature>
<comment type="caution">
    <text evidence="2">The sequence shown here is derived from an EMBL/GenBank/DDBJ whole genome shotgun (WGS) entry which is preliminary data.</text>
</comment>
<feature type="compositionally biased region" description="Basic and acidic residues" evidence="1">
    <location>
        <begin position="35"/>
        <end position="44"/>
    </location>
</feature>
<sequence length="189" mass="22653">MAKRFNHEKEKHEKLKELKSQLNFKGCSDTLRYSESKTMSTKEHDKRHRSRHFYSPRTSVFSRIRRERSRSPIRRGWSRLPREREKEGGMFKRLGSRGKSVSVRSDNYNQNSHLRYTKALSKSKDSRGGHWKSRSKELKSSREEDDLSQPWVCEETDPFTPWICYFDFPKTRIPSTLRHTMESKIQKII</sequence>
<evidence type="ECO:0008006" key="3">
    <source>
        <dbReference type="Google" id="ProtNLM"/>
    </source>
</evidence>
<dbReference type="AlphaFoldDB" id="A0A6L2P7B4"/>
<dbReference type="EMBL" id="BKCJ010010926">
    <property type="protein sequence ID" value="GEU93767.1"/>
    <property type="molecule type" value="Genomic_DNA"/>
</dbReference>
<evidence type="ECO:0000313" key="2">
    <source>
        <dbReference type="EMBL" id="GEU93767.1"/>
    </source>
</evidence>
<gene>
    <name evidence="2" type="ORF">Tci_065745</name>
</gene>
<proteinExistence type="predicted"/>
<organism evidence="2">
    <name type="scientific">Tanacetum cinerariifolium</name>
    <name type="common">Dalmatian daisy</name>
    <name type="synonym">Chrysanthemum cinerariifolium</name>
    <dbReference type="NCBI Taxonomy" id="118510"/>
    <lineage>
        <taxon>Eukaryota</taxon>
        <taxon>Viridiplantae</taxon>
        <taxon>Streptophyta</taxon>
        <taxon>Embryophyta</taxon>
        <taxon>Tracheophyta</taxon>
        <taxon>Spermatophyta</taxon>
        <taxon>Magnoliopsida</taxon>
        <taxon>eudicotyledons</taxon>
        <taxon>Gunneridae</taxon>
        <taxon>Pentapetalae</taxon>
        <taxon>asterids</taxon>
        <taxon>campanulids</taxon>
        <taxon>Asterales</taxon>
        <taxon>Asteraceae</taxon>
        <taxon>Asteroideae</taxon>
        <taxon>Anthemideae</taxon>
        <taxon>Anthemidinae</taxon>
        <taxon>Tanacetum</taxon>
    </lineage>
</organism>
<accession>A0A6L2P7B4</accession>
<feature type="compositionally biased region" description="Basic and acidic residues" evidence="1">
    <location>
        <begin position="122"/>
        <end position="142"/>
    </location>
</feature>